<dbReference type="PANTHER" id="PTHR45700">
    <property type="entry name" value="UBIQUITIN-PROTEIN LIGASE E3C"/>
    <property type="match status" value="1"/>
</dbReference>
<keyword evidence="9" id="KW-1185">Reference proteome</keyword>
<dbReference type="SMART" id="SM00119">
    <property type="entry name" value="HECTc"/>
    <property type="match status" value="1"/>
</dbReference>
<sequence>MYSFEGNYKTKRSLVLDHTTKLSAEAIVQKTREERRLRESLHRQENAAVKIQGFLRGYIVRQKARNYCLQLFNELASRLDTTKNQSASLIGHEYEVTLLHLLQSFNMCCRKNIETEQLFTVCRLLLSKDGRDAQINWLINATSVDSIFTLSNSLLMIITYLSALPPLTKSADYALPLRVLEEVFTTPLESSSKICLNPQQLCFNLAWICRYLAKKHYFKKLAFFIDQQLQSTDGYLQDLSTQSRVFDPVEFSKPQRSRAFINLLIAPLQCASHLSKVSNSVIGLYKELVVAALNDILISYPDNDQYTISERIVRGVGIELFKLPGLHQIVISECLTAVENKSQSTAEDNPSISLVPSINLLHLLLTVVVPGMLITSEATSATSGGANSSTDIPILNQETNDCEVEDAGEESLPVLMNTGTHSHPVWSGSPTEAAVTIRCLAWMLMHSLSEPYLPIIRPVTNPKPLQLVVGKEDDLSEDEDDSDEVRPEENGQSGKTTDDRSGNSGSMSFRPAWASQLTEICIALSQHLSPLAASALSTLRNFNSDLNSPSELELIRCSAQLHYCLSQVYGLPRTSLIRINSIYSQHTVYLRSLWKLIENTKVSTTVSQYSSSACTFLTVLSSGELPSRLAELQSYLPLIFTFSDCLHHRLLCLTDTEICDNLPLEANHELTSGLSRSGCGFRAEELLHVGARLRDLMLGLIDLAYPDQLPKMTRQNLQTDSYSMDSSEQPDYAAVIRRIQQRAEVAALGSSPGAANLLLRNHTGWSVTDLRLLLYCWSSLFRRVQLLVCQIYDWDRRCRRQQDISLPAYLLQTTSPPTQSKNTLTTPNSPVSTDSIAGLHLTRPRIPLGTPSLSQTFWLKDNQGDLLNSISSQSWLVNRGDQTTLTLAGAPFGYYSILNPDRNQAELGSFALCNREIRQVLLLKEVPFVIPFEKRVKLFQVLVNSNANQNHLDRMYNSFNQPEVFIVVRRTHLYEDAFEKLSKENEPDLRPRLKVRFLNQIGLAEVGIDGGGLSREFLTEIIRAGFDPIRGFFVYASDKTLYPNPQAAAITPDYLKHYYFLGRILAKAIYEGMLVELQFAYFFLAKVISRNGGGVGFDYLYSLDPQLYKQLLFLKNYQGNVRDLSLDFTVVHSIFGQSETVELKPGGKYIPVTEANRVEYVHSVANYKLNKMIYPHVKAFTLGLNDVIPIHWLRLFDAEELQTLISGADMVIDVNDLKENTVYIGNSSTYSETLDSFWSVLQNFSEADKRSFLRFVTACSRPPMFGFRELQPPFSIQVTEEVERLPTASTCMNLLRLPDFRNAETLRDRLLYALNANAGFEYS</sequence>
<dbReference type="PROSITE" id="PS50237">
    <property type="entry name" value="HECT"/>
    <property type="match status" value="1"/>
</dbReference>
<dbReference type="GO" id="GO:0061630">
    <property type="term" value="F:ubiquitin protein ligase activity"/>
    <property type="evidence" value="ECO:0007669"/>
    <property type="project" value="UniProtKB-EC"/>
</dbReference>
<feature type="domain" description="HECT" evidence="8">
    <location>
        <begin position="985"/>
        <end position="1323"/>
    </location>
</feature>
<dbReference type="FunFam" id="3.30.2410.10:FF:000011">
    <property type="entry name" value="Putative Ubiquitin-protein ligase E3C"/>
    <property type="match status" value="1"/>
</dbReference>
<dbReference type="PROSITE" id="PS50096">
    <property type="entry name" value="IQ"/>
    <property type="match status" value="1"/>
</dbReference>
<dbReference type="SUPFAM" id="SSF56204">
    <property type="entry name" value="Hect, E3 ligase catalytic domain"/>
    <property type="match status" value="1"/>
</dbReference>
<evidence type="ECO:0000256" key="4">
    <source>
        <dbReference type="ARBA" id="ARBA00022679"/>
    </source>
</evidence>
<dbReference type="Gene3D" id="3.30.2410.10">
    <property type="entry name" value="Hect, E3 ligase catalytic domain"/>
    <property type="match status" value="1"/>
</dbReference>
<organism evidence="9 10">
    <name type="scientific">Trichobilharzia regenti</name>
    <name type="common">Nasal bird schistosome</name>
    <dbReference type="NCBI Taxonomy" id="157069"/>
    <lineage>
        <taxon>Eukaryota</taxon>
        <taxon>Metazoa</taxon>
        <taxon>Spiralia</taxon>
        <taxon>Lophotrochozoa</taxon>
        <taxon>Platyhelminthes</taxon>
        <taxon>Trematoda</taxon>
        <taxon>Digenea</taxon>
        <taxon>Strigeidida</taxon>
        <taxon>Schistosomatoidea</taxon>
        <taxon>Schistosomatidae</taxon>
        <taxon>Trichobilharzia</taxon>
    </lineage>
</organism>
<name>A0AA85JQH3_TRIRE</name>
<evidence type="ECO:0000256" key="3">
    <source>
        <dbReference type="ARBA" id="ARBA00012485"/>
    </source>
</evidence>
<reference evidence="9" key="1">
    <citation type="submission" date="2022-06" db="EMBL/GenBank/DDBJ databases">
        <authorList>
            <person name="Berger JAMES D."/>
            <person name="Berger JAMES D."/>
        </authorList>
    </citation>
    <scope>NUCLEOTIDE SEQUENCE [LARGE SCALE GENOMIC DNA]</scope>
</reference>
<dbReference type="Gene3D" id="3.30.2160.10">
    <property type="entry name" value="Hect, E3 ligase catalytic domain"/>
    <property type="match status" value="1"/>
</dbReference>
<feature type="compositionally biased region" description="Acidic residues" evidence="7">
    <location>
        <begin position="474"/>
        <end position="483"/>
    </location>
</feature>
<dbReference type="WBParaSite" id="TREG1_4670.1">
    <property type="protein sequence ID" value="TREG1_4670.1"/>
    <property type="gene ID" value="TREG1_4670"/>
</dbReference>
<dbReference type="SMART" id="SM00015">
    <property type="entry name" value="IQ"/>
    <property type="match status" value="1"/>
</dbReference>
<evidence type="ECO:0000313" key="10">
    <source>
        <dbReference type="WBParaSite" id="TREG1_4670.1"/>
    </source>
</evidence>
<keyword evidence="5 6" id="KW-0833">Ubl conjugation pathway</keyword>
<dbReference type="Pfam" id="PF00632">
    <property type="entry name" value="HECT"/>
    <property type="match status" value="1"/>
</dbReference>
<feature type="active site" description="Glycyl thioester intermediate" evidence="6">
    <location>
        <position position="1291"/>
    </location>
</feature>
<dbReference type="InterPro" id="IPR000569">
    <property type="entry name" value="HECT_dom"/>
</dbReference>
<evidence type="ECO:0000313" key="9">
    <source>
        <dbReference type="Proteomes" id="UP000050795"/>
    </source>
</evidence>
<feature type="region of interest" description="Disordered" evidence="7">
    <location>
        <begin position="471"/>
        <end position="508"/>
    </location>
</feature>
<evidence type="ECO:0000256" key="6">
    <source>
        <dbReference type="PROSITE-ProRule" id="PRU00104"/>
    </source>
</evidence>
<evidence type="ECO:0000256" key="5">
    <source>
        <dbReference type="ARBA" id="ARBA00022786"/>
    </source>
</evidence>
<dbReference type="CDD" id="cd00078">
    <property type="entry name" value="HECTc"/>
    <property type="match status" value="1"/>
</dbReference>
<reference evidence="10" key="2">
    <citation type="submission" date="2023-11" db="UniProtKB">
        <authorList>
            <consortium name="WormBaseParasite"/>
        </authorList>
    </citation>
    <scope>IDENTIFICATION</scope>
</reference>
<proteinExistence type="predicted"/>
<dbReference type="EC" id="2.3.2.26" evidence="3"/>
<protein>
    <recommendedName>
        <fullName evidence="3">HECT-type E3 ubiquitin transferase</fullName>
        <ecNumber evidence="3">2.3.2.26</ecNumber>
    </recommendedName>
</protein>
<evidence type="ECO:0000259" key="8">
    <source>
        <dbReference type="PROSITE" id="PS50237"/>
    </source>
</evidence>
<evidence type="ECO:0000256" key="2">
    <source>
        <dbReference type="ARBA" id="ARBA00004906"/>
    </source>
</evidence>
<keyword evidence="4" id="KW-0808">Transferase</keyword>
<dbReference type="InterPro" id="IPR044611">
    <property type="entry name" value="E3A/B/C-like"/>
</dbReference>
<evidence type="ECO:0000256" key="1">
    <source>
        <dbReference type="ARBA" id="ARBA00000885"/>
    </source>
</evidence>
<comment type="pathway">
    <text evidence="2">Protein modification; protein ubiquitination.</text>
</comment>
<dbReference type="FunFam" id="3.30.2160.10:FF:000002">
    <property type="entry name" value="Putative Ubiquitin-protein ligase E3C"/>
    <property type="match status" value="1"/>
</dbReference>
<dbReference type="Proteomes" id="UP000050795">
    <property type="component" value="Unassembled WGS sequence"/>
</dbReference>
<dbReference type="Gene3D" id="3.90.1750.10">
    <property type="entry name" value="Hect, E3 ligase catalytic domains"/>
    <property type="match status" value="1"/>
</dbReference>
<comment type="catalytic activity">
    <reaction evidence="1">
        <text>S-ubiquitinyl-[E2 ubiquitin-conjugating enzyme]-L-cysteine + [acceptor protein]-L-lysine = [E2 ubiquitin-conjugating enzyme]-L-cysteine + N(6)-ubiquitinyl-[acceptor protein]-L-lysine.</text>
        <dbReference type="EC" id="2.3.2.26"/>
    </reaction>
</comment>
<evidence type="ECO:0000256" key="7">
    <source>
        <dbReference type="SAM" id="MobiDB-lite"/>
    </source>
</evidence>
<dbReference type="GO" id="GO:0000209">
    <property type="term" value="P:protein polyubiquitination"/>
    <property type="evidence" value="ECO:0007669"/>
    <property type="project" value="InterPro"/>
</dbReference>
<dbReference type="GO" id="GO:0006511">
    <property type="term" value="P:ubiquitin-dependent protein catabolic process"/>
    <property type="evidence" value="ECO:0007669"/>
    <property type="project" value="TreeGrafter"/>
</dbReference>
<dbReference type="PANTHER" id="PTHR45700:SF2">
    <property type="entry name" value="UBIQUITIN-PROTEIN LIGASE E3C"/>
    <property type="match status" value="1"/>
</dbReference>
<dbReference type="InterPro" id="IPR035983">
    <property type="entry name" value="Hect_E3_ubiquitin_ligase"/>
</dbReference>
<dbReference type="InterPro" id="IPR000048">
    <property type="entry name" value="IQ_motif_EF-hand-BS"/>
</dbReference>
<accession>A0AA85JQH3</accession>